<dbReference type="AlphaFoldDB" id="A0AAE3XNY2"/>
<protein>
    <submittedName>
        <fullName evidence="1">Uncharacterized protein</fullName>
    </submittedName>
</protein>
<name>A0AAE3XNY2_9BACT</name>
<reference evidence="1" key="1">
    <citation type="submission" date="2023-07" db="EMBL/GenBank/DDBJ databases">
        <title>Genomic Encyclopedia of Type Strains, Phase IV (KMG-IV): sequencing the most valuable type-strain genomes for metagenomic binning, comparative biology and taxonomic classification.</title>
        <authorList>
            <person name="Goeker M."/>
        </authorList>
    </citation>
    <scope>NUCLEOTIDE SEQUENCE</scope>
    <source>
        <strain evidence="1">DSM 26174</strain>
    </source>
</reference>
<organism evidence="1 2">
    <name type="scientific">Aureibacter tunicatorum</name>
    <dbReference type="NCBI Taxonomy" id="866807"/>
    <lineage>
        <taxon>Bacteria</taxon>
        <taxon>Pseudomonadati</taxon>
        <taxon>Bacteroidota</taxon>
        <taxon>Cytophagia</taxon>
        <taxon>Cytophagales</taxon>
        <taxon>Persicobacteraceae</taxon>
        <taxon>Aureibacter</taxon>
    </lineage>
</organism>
<gene>
    <name evidence="1" type="ORF">HNQ88_003096</name>
</gene>
<evidence type="ECO:0000313" key="1">
    <source>
        <dbReference type="EMBL" id="MDR6240048.1"/>
    </source>
</evidence>
<dbReference type="EMBL" id="JAVDQD010000003">
    <property type="protein sequence ID" value="MDR6240048.1"/>
    <property type="molecule type" value="Genomic_DNA"/>
</dbReference>
<sequence>MAKNNHSSGKPLSVDVLDSKFKDGAQPTGNDFANLIASTLNLVDDGIESIDKGKIKLSNEEHSIVICPEKIKSTNQLILKTLKGNLKLHPEEGEVQLKNLSMENSEATIEQIQGQIITGQDKVNKKALPTTKAVVDYINQFSDNTKEAVLTLFQTLYATYTNLVIQASNQQIQVLRSLLEKENIYNSISDCLKCGTPGSIYVMSTTGIWREYINIVRTNESFSCMNTFDWESLELIFSPQTTLCPPLDDGKVGQSNLINIIGPSIEEGQKPEQLNVKITANINGEKELLKKKTRAIYCQSATLDFTGNIKNASSVESGGAIKVSKQGKIKFRGEINGCQSDQSGGAIAIEQGSHMYMKGDILNCQAGCPQQCQESLPLRNGGAVSNAGTFILQGNILSCKTMQSGGAVENKEDAYLEVQGNLYGCQAKENGGAVYGGGKIRVSGIRSCQAMQSGGAMYLYQASEVFMSDWIEDCTAKQIAGALYLAPMEEQAIKVQVFNIRNCGIVQDLDKIIEQWVYASGANTLLILTSFVIDLYGGVGRLNNLLQLSAGANLYYSNYSAYNIGTPTSSL</sequence>
<comment type="caution">
    <text evidence="1">The sequence shown here is derived from an EMBL/GenBank/DDBJ whole genome shotgun (WGS) entry which is preliminary data.</text>
</comment>
<accession>A0AAE3XNY2</accession>
<keyword evidence="2" id="KW-1185">Reference proteome</keyword>
<evidence type="ECO:0000313" key="2">
    <source>
        <dbReference type="Proteomes" id="UP001185092"/>
    </source>
</evidence>
<dbReference type="RefSeq" id="WP_309939874.1">
    <property type="nucleotide sequence ID" value="NZ_AP025305.1"/>
</dbReference>
<dbReference type="Proteomes" id="UP001185092">
    <property type="component" value="Unassembled WGS sequence"/>
</dbReference>
<proteinExistence type="predicted"/>